<dbReference type="SMART" id="SM00471">
    <property type="entry name" value="HDc"/>
    <property type="match status" value="1"/>
</dbReference>
<dbReference type="PANTHER" id="PTHR33525">
    <property type="match status" value="1"/>
</dbReference>
<dbReference type="InterPro" id="IPR052340">
    <property type="entry name" value="RNase_Y/CdgJ"/>
</dbReference>
<dbReference type="EMBL" id="CP000527">
    <property type="protein sequence ID" value="ABM29097.1"/>
    <property type="molecule type" value="Genomic_DNA"/>
</dbReference>
<dbReference type="Proteomes" id="UP000009173">
    <property type="component" value="Chromosome"/>
</dbReference>
<evidence type="ECO:0000313" key="3">
    <source>
        <dbReference type="Proteomes" id="UP000009173"/>
    </source>
</evidence>
<proteinExistence type="predicted"/>
<reference evidence="3" key="1">
    <citation type="journal article" date="2009" name="Environ. Microbiol.">
        <title>Contribution of mobile genetic elements to Desulfovibrio vulgaris genome plasticity.</title>
        <authorList>
            <person name="Walker C.B."/>
            <person name="Stolyar S."/>
            <person name="Chivian D."/>
            <person name="Pinel N."/>
            <person name="Gabster J.A."/>
            <person name="Dehal P.S."/>
            <person name="He Z."/>
            <person name="Yang Z.K."/>
            <person name="Yen H.C."/>
            <person name="Zhou J."/>
            <person name="Wall J.D."/>
            <person name="Hazen T.C."/>
            <person name="Arkin A.P."/>
            <person name="Stahl D.A."/>
        </authorList>
    </citation>
    <scope>NUCLEOTIDE SEQUENCE [LARGE SCALE GENOMIC DNA]</scope>
    <source>
        <strain evidence="3">DP4</strain>
    </source>
</reference>
<dbReference type="CDD" id="cd00077">
    <property type="entry name" value="HDc"/>
    <property type="match status" value="1"/>
</dbReference>
<evidence type="ECO:0000259" key="1">
    <source>
        <dbReference type="PROSITE" id="PS51833"/>
    </source>
</evidence>
<name>A0A0H3A9P7_NITV4</name>
<dbReference type="SUPFAM" id="SSF109604">
    <property type="entry name" value="HD-domain/PDEase-like"/>
    <property type="match status" value="1"/>
</dbReference>
<dbReference type="PROSITE" id="PS51833">
    <property type="entry name" value="HDOD"/>
    <property type="match status" value="1"/>
</dbReference>
<evidence type="ECO:0000313" key="2">
    <source>
        <dbReference type="EMBL" id="ABM29097.1"/>
    </source>
</evidence>
<dbReference type="RefSeq" id="WP_011792644.1">
    <property type="nucleotide sequence ID" value="NC_008751.1"/>
</dbReference>
<protein>
    <submittedName>
        <fullName evidence="2">Metal dependent phosphohydrolase</fullName>
    </submittedName>
</protein>
<dbReference type="AlphaFoldDB" id="A0A0H3A9P7"/>
<feature type="domain" description="HDOD" evidence="1">
    <location>
        <begin position="18"/>
        <end position="215"/>
    </location>
</feature>
<dbReference type="Pfam" id="PF08668">
    <property type="entry name" value="HDOD"/>
    <property type="match status" value="1"/>
</dbReference>
<dbReference type="NCBIfam" id="TIGR00277">
    <property type="entry name" value="HDIG"/>
    <property type="match status" value="1"/>
</dbReference>
<sequence length="285" mass="31047">MTDAQGFLDELARKPPKLPFDPGLLREVLKLTSDDSRAPANRLAEVVGRDQALSTRLLRMANSAYYGLQSEVPSVQRAVAVLGMAEVRALILAVAASGIAGRRNLPATFDLSGYWRHQLCVAACCRMLARRVSPGEADVLYTAGLLHDIGKLLMAGLCPDAWQAVQSLMAEEHLETAEAEERHWGLDHGVIGARLLSYWDLPPALTEPVNWHHAPQYAGAYERNARLLNLADRLLLMYERGDGVMPVTLADDLATFGLDAHVMAADLSVLLEGERIGQLVAHLAA</sequence>
<keyword evidence="2" id="KW-0378">Hydrolase</keyword>
<dbReference type="KEGG" id="dvl:Dvul_2081"/>
<organism evidence="2 3">
    <name type="scientific">Nitratidesulfovibrio vulgaris (strain DP4)</name>
    <name type="common">Desulfovibrio vulgaris</name>
    <dbReference type="NCBI Taxonomy" id="391774"/>
    <lineage>
        <taxon>Bacteria</taxon>
        <taxon>Pseudomonadati</taxon>
        <taxon>Thermodesulfobacteriota</taxon>
        <taxon>Desulfovibrionia</taxon>
        <taxon>Desulfovibrionales</taxon>
        <taxon>Desulfovibrionaceae</taxon>
        <taxon>Nitratidesulfovibrio</taxon>
    </lineage>
</organism>
<accession>A0A0H3A9P7</accession>
<dbReference type="InterPro" id="IPR006675">
    <property type="entry name" value="HDIG_dom"/>
</dbReference>
<dbReference type="PANTHER" id="PTHR33525:SF3">
    <property type="entry name" value="RIBONUCLEASE Y"/>
    <property type="match status" value="1"/>
</dbReference>
<dbReference type="InterPro" id="IPR013976">
    <property type="entry name" value="HDOD"/>
</dbReference>
<gene>
    <name evidence="2" type="ordered locus">Dvul_2081</name>
</gene>
<dbReference type="InterPro" id="IPR003607">
    <property type="entry name" value="HD/PDEase_dom"/>
</dbReference>
<dbReference type="GO" id="GO:0016787">
    <property type="term" value="F:hydrolase activity"/>
    <property type="evidence" value="ECO:0007669"/>
    <property type="project" value="UniProtKB-KW"/>
</dbReference>
<dbReference type="HOGENOM" id="CLU_048246_4_2_7"/>
<dbReference type="Gene3D" id="1.10.3210.10">
    <property type="entry name" value="Hypothetical protein af1432"/>
    <property type="match status" value="1"/>
</dbReference>